<dbReference type="Ensembl" id="ENST00000700356.1">
    <property type="protein sequence ID" value="ENSP00000514958.1"/>
    <property type="gene ID" value="ENSG00000160223.18"/>
</dbReference>
<reference evidence="1 2" key="1">
    <citation type="journal article" date="2000" name="Nature">
        <title>The DNA sequence of human chromosome 21.</title>
        <authorList>
            <consortium name="Chromosome 21 mapping and sequencing consortium"/>
            <person name="Hattori M."/>
            <person name="Fujiyama A."/>
            <person name="Taylor T.D."/>
            <person name="Watanabe H."/>
            <person name="Yada T."/>
            <person name="Park H.S."/>
            <person name="Toyoda A."/>
            <person name="Ishii K."/>
            <person name="Totoki Y."/>
            <person name="Choi D.K."/>
            <person name="Groner Y."/>
            <person name="Soeda E."/>
            <person name="Ohki M."/>
            <person name="Takagi T."/>
            <person name="Sakaki Y."/>
            <person name="Taudien S."/>
            <person name="Blechschmidt K."/>
            <person name="Polley A."/>
            <person name="Menzel U."/>
            <person name="Delabar J."/>
            <person name="Kumpf K."/>
            <person name="Lehmann R."/>
            <person name="Patterson D."/>
            <person name="Reichwald K."/>
            <person name="Rump A."/>
            <person name="Schillhabel M."/>
            <person name="Schudy A."/>
            <person name="Zimmermann W."/>
            <person name="Rosenthal A."/>
            <person name="Kudoh J."/>
            <person name="Schibuya K."/>
            <person name="Kawasaki K."/>
            <person name="Asakawa S."/>
            <person name="Shintani A."/>
            <person name="Sasaki T."/>
            <person name="Nagamine K."/>
            <person name="Mitsuyama S."/>
            <person name="Antonarakis S.E."/>
            <person name="Minoshima S."/>
            <person name="Shimizu N."/>
            <person name="Nordsiek G."/>
            <person name="Hornischer K."/>
            <person name="Brant P."/>
            <person name="Scharfe M."/>
            <person name="Schon O."/>
            <person name="Desario A."/>
            <person name="Reichelt J."/>
            <person name="Kauer G."/>
            <person name="Blocker H."/>
            <person name="Ramser J."/>
            <person name="Beck A."/>
            <person name="Klages S."/>
            <person name="Hennig S."/>
            <person name="Riesselmann L."/>
            <person name="Dagand E."/>
            <person name="Haaf T."/>
            <person name="Wehrmeyer S."/>
            <person name="Borzym K."/>
            <person name="Gardiner K."/>
            <person name="Nizetic D."/>
            <person name="Francis F."/>
            <person name="Lehrach H."/>
            <person name="Reinhardt R."/>
            <person name="Yaspo M.L."/>
        </authorList>
    </citation>
    <scope>NUCLEOTIDE SEQUENCE [LARGE SCALE GENOMIC DNA]</scope>
</reference>
<dbReference type="OpenTargets" id="ENSG00000160223"/>
<dbReference type="EMBL" id="AP001058">
    <property type="status" value="NOT_ANNOTATED_CDS"/>
    <property type="molecule type" value="Genomic_DNA"/>
</dbReference>
<dbReference type="EMBL" id="AP001059">
    <property type="status" value="NOT_ANNOTATED_CDS"/>
    <property type="molecule type" value="Genomic_DNA"/>
</dbReference>
<evidence type="ECO:0000313" key="2">
    <source>
        <dbReference type="Proteomes" id="UP000005640"/>
    </source>
</evidence>
<reference evidence="1" key="3">
    <citation type="journal article" date="2004" name="Nature">
        <title>Finishing the euchromatic sequence of the human genome.</title>
        <authorList>
            <consortium name="International Human Genome Sequencing Consortium"/>
        </authorList>
    </citation>
    <scope>NUCLEOTIDE SEQUENCE [LARGE SCALE GENOMIC DNA]</scope>
</reference>
<dbReference type="AlphaFoldDB" id="A0A8V8TR62"/>
<accession>A0A8V8TR62</accession>
<organism evidence="1 2">
    <name type="scientific">Homo sapiens</name>
    <name type="common">Human</name>
    <dbReference type="NCBI Taxonomy" id="9606"/>
    <lineage>
        <taxon>Eukaryota</taxon>
        <taxon>Metazoa</taxon>
        <taxon>Chordata</taxon>
        <taxon>Craniata</taxon>
        <taxon>Vertebrata</taxon>
        <taxon>Euteleostomi</taxon>
        <taxon>Mammalia</taxon>
        <taxon>Eutheria</taxon>
        <taxon>Euarchontoglires</taxon>
        <taxon>Primates</taxon>
        <taxon>Haplorrhini</taxon>
        <taxon>Catarrhini</taxon>
        <taxon>Hominidae</taxon>
        <taxon>Homo</taxon>
    </lineage>
</organism>
<reference evidence="1" key="4">
    <citation type="submission" date="2025-05" db="UniProtKB">
        <authorList>
            <consortium name="Ensembl"/>
        </authorList>
    </citation>
    <scope>IDENTIFICATION</scope>
</reference>
<sequence>MRLGRKARPASLASLAPLHPHASITVFLGICYRES</sequence>
<dbReference type="GeneTree" id="ENSGT00940000161590"/>
<name>A0A8V8TR62_HUMAN</name>
<keyword evidence="2" id="KW-1185">Reference proteome</keyword>
<dbReference type="Ensembl" id="ENST00000700350.1">
    <property type="protein sequence ID" value="ENSP00000514955.1"/>
    <property type="gene ID" value="ENSG00000160223.18"/>
</dbReference>
<dbReference type="OrthoDB" id="10055806at2759"/>
<dbReference type="Proteomes" id="UP000005640">
    <property type="component" value="Chromosome 21"/>
</dbReference>
<proteinExistence type="predicted"/>
<protein>
    <submittedName>
        <fullName evidence="1">Inducible T cell costimulator ligand</fullName>
    </submittedName>
</protein>
<dbReference type="HGNC" id="HGNC:17087">
    <property type="gene designation" value="ICOSLG"/>
</dbReference>
<evidence type="ECO:0000313" key="1">
    <source>
        <dbReference type="Ensembl" id="ENSP00000514959.1"/>
    </source>
</evidence>
<dbReference type="Ensembl" id="ENST00000700357.1">
    <property type="protein sequence ID" value="ENSP00000514959.1"/>
    <property type="gene ID" value="ENSG00000160223.18"/>
</dbReference>
<gene>
    <name evidence="1" type="primary">ICOSLG</name>
</gene>
<reference evidence="1" key="2">
    <citation type="journal article" date="2001" name="Nature">
        <title>Initial sequencing and analysis of the human genome.</title>
        <authorList>
            <consortium name="International Human Genome Sequencing Consortium"/>
            <person name="Lander E.S."/>
            <person name="Linton L.M."/>
            <person name="Birren B."/>
            <person name="Nusbaum C."/>
            <person name="Zody M.C."/>
            <person name="Baldwin J."/>
            <person name="Devon K."/>
            <person name="Dewar K."/>
            <person name="Doyle M."/>
            <person name="FitzHugh W."/>
            <person name="Funke R."/>
            <person name="Gage D."/>
            <person name="Harris K."/>
            <person name="Heaford A."/>
            <person name="Howland J."/>
            <person name="Kann L."/>
            <person name="Lehoczky J."/>
            <person name="LeVine R."/>
            <person name="McEwan P."/>
            <person name="McKernan K."/>
            <person name="Meldrim J."/>
            <person name="Mesirov J.P."/>
            <person name="Miranda C."/>
            <person name="Morris W."/>
            <person name="Naylor J."/>
            <person name="Raymond C."/>
            <person name="Rosetti M."/>
            <person name="Santos R."/>
            <person name="Sheridan A."/>
            <person name="Sougnez C."/>
            <person name="Stange-Thomann N."/>
            <person name="Stojanovic N."/>
            <person name="Subramanian A."/>
            <person name="Wyman D."/>
            <person name="Rogers J."/>
            <person name="Sulston J."/>
            <person name="Ainscough R."/>
            <person name="Beck S."/>
            <person name="Bentley D."/>
            <person name="Burton J."/>
            <person name="Clee C."/>
            <person name="Carter N."/>
            <person name="Coulson A."/>
            <person name="Deadman R."/>
            <person name="Deloukas P."/>
            <person name="Dunham A."/>
            <person name="Dunham I."/>
            <person name="Durbin R."/>
            <person name="French L."/>
            <person name="Grafham D."/>
            <person name="Gregory S."/>
            <person name="Hubbard T."/>
            <person name="Humphray S."/>
            <person name="Hunt A."/>
            <person name="Jones M."/>
            <person name="Lloyd C."/>
            <person name="McMurray A."/>
            <person name="Matthews L."/>
            <person name="Mercer S."/>
            <person name="Milne S."/>
            <person name="Mullikin J.C."/>
            <person name="Mungall A."/>
            <person name="Plumb R."/>
            <person name="Ross M."/>
            <person name="Shownkeen R."/>
            <person name="Sims S."/>
            <person name="Waterston R.H."/>
            <person name="Wilson R.K."/>
            <person name="Hillier L.W."/>
            <person name="McPherson J.D."/>
            <person name="Marra M.A."/>
            <person name="Mardis E.R."/>
            <person name="Fulton L.A."/>
            <person name="Chinwalla A.T."/>
            <person name="Pepin K.H."/>
            <person name="Gish W.R."/>
            <person name="Chissoe S.L."/>
            <person name="Wendl M.C."/>
            <person name="Delehaunty K.D."/>
            <person name="Miner T.L."/>
            <person name="Delehaunty A."/>
            <person name="Kramer J.B."/>
            <person name="Cook L.L."/>
            <person name="Fulton R.S."/>
            <person name="Johnson D.L."/>
            <person name="Minx P.J."/>
            <person name="Clifton S.W."/>
            <person name="Hawkins T."/>
            <person name="Branscomb E."/>
            <person name="Predki P."/>
            <person name="Richardson P."/>
            <person name="Wenning S."/>
            <person name="Slezak T."/>
            <person name="Doggett N."/>
            <person name="Cheng J.F."/>
            <person name="Olsen A."/>
            <person name="Lucas S."/>
            <person name="Elkin C."/>
            <person name="Uberbacher E."/>
            <person name="Frazier M."/>
            <person name="Gibbs R.A."/>
            <person name="Muzny D.M."/>
            <person name="Scherer S.E."/>
            <person name="Bouck J.B."/>
            <person name="Sodergren E.J."/>
            <person name="Worley K.C."/>
            <person name="Rives C.M."/>
            <person name="Gorrell J.H."/>
            <person name="Metzker M.L."/>
            <person name="Naylor S.L."/>
            <person name="Kucherlapati R.S."/>
            <person name="Nelson D.L."/>
            <person name="Weinstock G.M."/>
            <person name="Sakaki Y."/>
            <person name="Fujiyama A."/>
            <person name="Hattori M."/>
            <person name="Yada T."/>
            <person name="Toyoda A."/>
            <person name="Itoh T."/>
            <person name="Kawagoe C."/>
            <person name="Watanabe H."/>
            <person name="Totoki Y."/>
            <person name="Taylor T."/>
            <person name="Weissenbach J."/>
            <person name="Heilig R."/>
            <person name="Saurin W."/>
            <person name="Artiguenave F."/>
            <person name="Brottier P."/>
            <person name="Bruls T."/>
            <person name="Pelletier E."/>
            <person name="Robert C."/>
            <person name="Wincker P."/>
            <person name="Smith D.R."/>
            <person name="Doucette-Stamm L."/>
            <person name="Rubenfield M."/>
            <person name="Weinstock K."/>
            <person name="Lee H.M."/>
            <person name="Dubois J."/>
            <person name="Rosenthal A."/>
            <person name="Platzer M."/>
            <person name="Nyakatura G."/>
            <person name="Taudien S."/>
            <person name="Rump A."/>
            <person name="Yang H."/>
            <person name="Yu J."/>
            <person name="Wang J."/>
            <person name="Huang G."/>
            <person name="Gu J."/>
            <person name="Hood L."/>
            <person name="Rowen L."/>
            <person name="Madan A."/>
            <person name="Qin S."/>
            <person name="Davis R.W."/>
            <person name="Federspiel N.A."/>
            <person name="Abola A.P."/>
            <person name="Proctor M.J."/>
            <person name="Myers R.M."/>
            <person name="Schmutz J."/>
            <person name="Dickson M."/>
            <person name="Grimwood J."/>
            <person name="Cox D.R."/>
            <person name="Olson M.V."/>
            <person name="Kaul R."/>
            <person name="Raymond C."/>
            <person name="Shimizu N."/>
            <person name="Kawasaki K."/>
            <person name="Minoshima S."/>
            <person name="Evans G.A."/>
            <person name="Athanasiou M."/>
            <person name="Schultz R."/>
            <person name="Roe B.A."/>
            <person name="Chen F."/>
            <person name="Pan H."/>
            <person name="Ramser J."/>
            <person name="Lehrach H."/>
            <person name="Reinhardt R."/>
            <person name="McCombie W.R."/>
            <person name="de la Bastide M."/>
            <person name="Dedhia N."/>
            <person name="Blocker H."/>
            <person name="Hornischer K."/>
            <person name="Nordsiek G."/>
            <person name="Agarwala R."/>
            <person name="Aravind L."/>
            <person name="Bailey J.A."/>
            <person name="Bateman A."/>
            <person name="Batzoglou S."/>
            <person name="Birney E."/>
            <person name="Bork P."/>
            <person name="Brown D.G."/>
            <person name="Burge C.B."/>
            <person name="Cerutti L."/>
            <person name="Chen H.C."/>
            <person name="Church D."/>
            <person name="Clamp M."/>
            <person name="Copley R.R."/>
            <person name="Doerks T."/>
            <person name="Eddy S.R."/>
            <person name="Eichler E.E."/>
            <person name="Furey T.S."/>
            <person name="Galagan J."/>
            <person name="Gilbert J.G."/>
            <person name="Harmon C."/>
            <person name="Hayashizaki Y."/>
            <person name="Haussler D."/>
            <person name="Hermjakob H."/>
            <person name="Hokamp K."/>
            <person name="Jang W."/>
            <person name="Johnson L.S."/>
            <person name="Jones T.A."/>
            <person name="Kasif S."/>
            <person name="Kaspryzk A."/>
            <person name="Kennedy S."/>
            <person name="Kent W.J."/>
            <person name="Kitts P."/>
            <person name="Koonin E.V."/>
            <person name="Korf I."/>
            <person name="Kulp D."/>
            <person name="Lancet D."/>
            <person name="Lowe T.M."/>
            <person name="McLysaght A."/>
            <person name="Mikkelsen T."/>
            <person name="Moran J.V."/>
            <person name="Mulder N."/>
            <person name="Pollara V.J."/>
            <person name="Ponting C.P."/>
            <person name="Schuler G."/>
            <person name="Schultz J."/>
            <person name="Slater G."/>
            <person name="Smit A.F."/>
            <person name="Stupka E."/>
            <person name="Szustakowski J."/>
            <person name="Thierry-Mieg D."/>
            <person name="Thierry-Mieg J."/>
            <person name="Wagner L."/>
            <person name="Wallis J."/>
            <person name="Wheeler R."/>
            <person name="Williams A."/>
            <person name="Wolf Y.I."/>
            <person name="Wolfe K.H."/>
            <person name="Yang S.P."/>
            <person name="Yeh R.F."/>
            <person name="Collins F."/>
            <person name="Guyer M.S."/>
            <person name="Peterson J."/>
            <person name="Felsenfeld A."/>
            <person name="Wetterstrand K.A."/>
            <person name="Patrinos A."/>
            <person name="Morgan M.J."/>
            <person name="de Jong P."/>
            <person name="Catanese J.J."/>
            <person name="Osoegawa K."/>
            <person name="Shizuya H."/>
            <person name="Choi S."/>
            <person name="Chen Y.J."/>
        </authorList>
    </citation>
    <scope>NUCLEOTIDE SEQUENCE [LARGE SCALE GENOMIC DNA]</scope>
</reference>